<dbReference type="Gene3D" id="1.20.970.10">
    <property type="entry name" value="Transferase, Pyrimidine Nucleoside Phosphorylase, Chain C"/>
    <property type="match status" value="1"/>
</dbReference>
<evidence type="ECO:0000259" key="3">
    <source>
        <dbReference type="Pfam" id="PF02885"/>
    </source>
</evidence>
<dbReference type="InterPro" id="IPR017459">
    <property type="entry name" value="Glycosyl_Trfase_fam3_N_dom"/>
</dbReference>
<dbReference type="EMBL" id="BNCH01000006">
    <property type="protein sequence ID" value="GHF03746.1"/>
    <property type="molecule type" value="Genomic_DNA"/>
</dbReference>
<dbReference type="Proteomes" id="UP000609802">
    <property type="component" value="Unassembled WGS sequence"/>
</dbReference>
<dbReference type="SUPFAM" id="SSF47648">
    <property type="entry name" value="Nucleoside phosphorylase/phosphoribosyltransferase N-terminal domain"/>
    <property type="match status" value="1"/>
</dbReference>
<evidence type="ECO:0000313" key="5">
    <source>
        <dbReference type="Proteomes" id="UP000609802"/>
    </source>
</evidence>
<evidence type="ECO:0000313" key="4">
    <source>
        <dbReference type="EMBL" id="GHF03746.1"/>
    </source>
</evidence>
<dbReference type="Pfam" id="PF02885">
    <property type="entry name" value="Glycos_trans_3N"/>
    <property type="match status" value="1"/>
</dbReference>
<keyword evidence="2" id="KW-0808">Transferase</keyword>
<accession>A0ABQ3J520</accession>
<dbReference type="RefSeq" id="WP_191287012.1">
    <property type="nucleotide sequence ID" value="NZ_BNCH01000006.1"/>
</dbReference>
<feature type="domain" description="Glycosyl transferase family 3 N-terminal" evidence="3">
    <location>
        <begin position="17"/>
        <end position="69"/>
    </location>
</feature>
<evidence type="ECO:0000256" key="2">
    <source>
        <dbReference type="ARBA" id="ARBA00022679"/>
    </source>
</evidence>
<dbReference type="InterPro" id="IPR036320">
    <property type="entry name" value="Glycosyl_Trfase_fam3_N_dom_sf"/>
</dbReference>
<dbReference type="NCBIfam" id="NF006564">
    <property type="entry name" value="PRK09071.1"/>
    <property type="match status" value="1"/>
</dbReference>
<evidence type="ECO:0000256" key="1">
    <source>
        <dbReference type="ARBA" id="ARBA00022676"/>
    </source>
</evidence>
<comment type="caution">
    <text evidence="4">The sequence shown here is derived from an EMBL/GenBank/DDBJ whole genome shotgun (WGS) entry which is preliminary data.</text>
</comment>
<dbReference type="PANTHER" id="PTHR43285:SF2">
    <property type="entry name" value="ANTHRANILATE PHOSPHORIBOSYLTRANSFERASE"/>
    <property type="match status" value="1"/>
</dbReference>
<sequence>MKLDTYVALLGRGPGRSRSLTRAEARAAMEIMLSGSADPEAVGAILMLMRMKGETADEIAGFAEAAQAHLSAPVIADLDWPSYAAGRTRGAPWFLHAARQVADSGARVLLHGWNGKDDSVRDGARALGIPLCGSITEAGAALDTHRIAYLMLENAHPSLFALLQLREVLGLRSCVNTVCRMLNPGRAKASVQGVFHPSYRLLQADAAHLLGWQALSVIKGGGGEFERHPGKQVDAFGLRRGQPWQDRLPALSEDTSRLQDHAGPLVPVPSGFAQDVIAGTTSLALETLAAGAPGSEA</sequence>
<name>A0ABQ3J520_9RHOB</name>
<keyword evidence="5" id="KW-1185">Reference proteome</keyword>
<keyword evidence="1" id="KW-0328">Glycosyltransferase</keyword>
<reference evidence="5" key="1">
    <citation type="journal article" date="2019" name="Int. J. Syst. Evol. Microbiol.">
        <title>The Global Catalogue of Microorganisms (GCM) 10K type strain sequencing project: providing services to taxonomists for standard genome sequencing and annotation.</title>
        <authorList>
            <consortium name="The Broad Institute Genomics Platform"/>
            <consortium name="The Broad Institute Genome Sequencing Center for Infectious Disease"/>
            <person name="Wu L."/>
            <person name="Ma J."/>
        </authorList>
    </citation>
    <scope>NUCLEOTIDE SEQUENCE [LARGE SCALE GENOMIC DNA]</scope>
    <source>
        <strain evidence="5">KCTC 42443</strain>
    </source>
</reference>
<dbReference type="Gene3D" id="3.40.1030.10">
    <property type="entry name" value="Nucleoside phosphorylase/phosphoribosyltransferase catalytic domain"/>
    <property type="match status" value="1"/>
</dbReference>
<organism evidence="4 5">
    <name type="scientific">Aliiroseovarius zhejiangensis</name>
    <dbReference type="NCBI Taxonomy" id="1632025"/>
    <lineage>
        <taxon>Bacteria</taxon>
        <taxon>Pseudomonadati</taxon>
        <taxon>Pseudomonadota</taxon>
        <taxon>Alphaproteobacteria</taxon>
        <taxon>Rhodobacterales</taxon>
        <taxon>Paracoccaceae</taxon>
        <taxon>Aliiroseovarius</taxon>
    </lineage>
</organism>
<dbReference type="InterPro" id="IPR005940">
    <property type="entry name" value="Anthranilate_Pribosyl_Tfrase"/>
</dbReference>
<protein>
    <recommendedName>
        <fullName evidence="3">Glycosyl transferase family 3 N-terminal domain-containing protein</fullName>
    </recommendedName>
</protein>
<proteinExistence type="predicted"/>
<gene>
    <name evidence="4" type="ORF">GCM10016455_26360</name>
</gene>
<dbReference type="InterPro" id="IPR035902">
    <property type="entry name" value="Nuc_phospho_transferase"/>
</dbReference>
<dbReference type="SUPFAM" id="SSF52418">
    <property type="entry name" value="Nucleoside phosphorylase/phosphoribosyltransferase catalytic domain"/>
    <property type="match status" value="1"/>
</dbReference>
<dbReference type="PANTHER" id="PTHR43285">
    <property type="entry name" value="ANTHRANILATE PHOSPHORIBOSYLTRANSFERASE"/>
    <property type="match status" value="1"/>
</dbReference>